<dbReference type="Gene3D" id="3.40.640.10">
    <property type="entry name" value="Type I PLP-dependent aspartate aminotransferase-like (Major domain)"/>
    <property type="match status" value="1"/>
</dbReference>
<dbReference type="GO" id="GO:0003992">
    <property type="term" value="F:N2-acetyl-L-ornithine:2-oxoglutarate 5-aminotransferase activity"/>
    <property type="evidence" value="ECO:0007669"/>
    <property type="project" value="UniProtKB-UniRule"/>
</dbReference>
<dbReference type="InterPro" id="IPR004636">
    <property type="entry name" value="AcOrn/SuccOrn_fam"/>
</dbReference>
<comment type="caution">
    <text evidence="5">Lacks conserved residue(s) required for the propagation of feature annotation.</text>
</comment>
<dbReference type="InterPro" id="IPR015422">
    <property type="entry name" value="PyrdxlP-dep_Trfase_small"/>
</dbReference>
<evidence type="ECO:0000313" key="6">
    <source>
        <dbReference type="EMBL" id="NDL66915.1"/>
    </source>
</evidence>
<comment type="pathway">
    <text evidence="5">Amino-acid biosynthesis; L-arginine biosynthesis; N(2)-acetyl-L-ornithine from L-glutamate: step 4/4.</text>
</comment>
<evidence type="ECO:0000256" key="5">
    <source>
        <dbReference type="HAMAP-Rule" id="MF_01107"/>
    </source>
</evidence>
<keyword evidence="2 5" id="KW-0028">Amino-acid biosynthesis</keyword>
<proteinExistence type="inferred from homology"/>
<keyword evidence="7" id="KW-1185">Reference proteome</keyword>
<evidence type="ECO:0000256" key="4">
    <source>
        <dbReference type="ARBA" id="ARBA00022898"/>
    </source>
</evidence>
<dbReference type="FunFam" id="3.40.640.10:FF:000004">
    <property type="entry name" value="Acetylornithine aminotransferase"/>
    <property type="match status" value="1"/>
</dbReference>
<comment type="miscellaneous">
    <text evidence="5">May also have succinyldiaminopimelate aminotransferase activity, thus carrying out the corresponding step in lysine biosynthesis.</text>
</comment>
<dbReference type="InterPro" id="IPR015421">
    <property type="entry name" value="PyrdxlP-dep_Trfase_major"/>
</dbReference>
<feature type="binding site" evidence="5">
    <location>
        <begin position="222"/>
        <end position="225"/>
    </location>
    <ligand>
        <name>pyridoxal 5'-phosphate</name>
        <dbReference type="ChEBI" id="CHEBI:597326"/>
    </ligand>
</feature>
<dbReference type="EC" id="2.6.1.11" evidence="5"/>
<dbReference type="NCBIfam" id="TIGR00707">
    <property type="entry name" value="argD"/>
    <property type="match status" value="1"/>
</dbReference>
<dbReference type="PROSITE" id="PS00600">
    <property type="entry name" value="AA_TRANSFER_CLASS_3"/>
    <property type="match status" value="1"/>
</dbReference>
<dbReference type="SUPFAM" id="SSF53383">
    <property type="entry name" value="PLP-dependent transferases"/>
    <property type="match status" value="1"/>
</dbReference>
<dbReference type="NCBIfam" id="NF002325">
    <property type="entry name" value="PRK01278.1"/>
    <property type="match status" value="1"/>
</dbReference>
<dbReference type="PANTHER" id="PTHR11986">
    <property type="entry name" value="AMINOTRANSFERASE CLASS III"/>
    <property type="match status" value="1"/>
</dbReference>
<dbReference type="InterPro" id="IPR015424">
    <property type="entry name" value="PyrdxlP-dep_Trfase"/>
</dbReference>
<feature type="binding site" evidence="5">
    <location>
        <begin position="104"/>
        <end position="105"/>
    </location>
    <ligand>
        <name>pyridoxal 5'-phosphate</name>
        <dbReference type="ChEBI" id="CHEBI:597326"/>
    </ligand>
</feature>
<dbReference type="Pfam" id="PF00202">
    <property type="entry name" value="Aminotran_3"/>
    <property type="match status" value="1"/>
</dbReference>
<dbReference type="Proteomes" id="UP000461585">
    <property type="component" value="Unassembled WGS sequence"/>
</dbReference>
<dbReference type="EMBL" id="JAAEEH010000007">
    <property type="protein sequence ID" value="NDL66915.1"/>
    <property type="molecule type" value="Genomic_DNA"/>
</dbReference>
<keyword evidence="1 5" id="KW-0032">Aminotransferase</keyword>
<dbReference type="InterPro" id="IPR049704">
    <property type="entry name" value="Aminotrans_3_PPA_site"/>
</dbReference>
<dbReference type="HAMAP" id="MF_01107">
    <property type="entry name" value="ArgD_aminotrans_3"/>
    <property type="match status" value="1"/>
</dbReference>
<dbReference type="Gene3D" id="3.90.1150.10">
    <property type="entry name" value="Aspartate Aminotransferase, domain 1"/>
    <property type="match status" value="1"/>
</dbReference>
<reference evidence="6 7" key="1">
    <citation type="submission" date="2020-01" db="EMBL/GenBank/DDBJ databases">
        <title>Anaeroalcalibacter tamaniensis gen. nov., sp. nov., moderately halophilic strictly anaerobic fermenter bacterium from mud volcano of Taman peninsula.</title>
        <authorList>
            <person name="Frolova A."/>
            <person name="Merkel A.Y."/>
            <person name="Slobodkin A.I."/>
        </authorList>
    </citation>
    <scope>NUCLEOTIDE SEQUENCE [LARGE SCALE GENOMIC DNA]</scope>
    <source>
        <strain evidence="6 7">F-3ap</strain>
    </source>
</reference>
<organism evidence="6 7">
    <name type="scientific">Anaerotalea alkaliphila</name>
    <dbReference type="NCBI Taxonomy" id="2662126"/>
    <lineage>
        <taxon>Bacteria</taxon>
        <taxon>Bacillati</taxon>
        <taxon>Bacillota</taxon>
        <taxon>Clostridia</taxon>
        <taxon>Eubacteriales</taxon>
        <taxon>Anaerotalea</taxon>
    </lineage>
</organism>
<dbReference type="InterPro" id="IPR050103">
    <property type="entry name" value="Class-III_PLP-dep_AT"/>
</dbReference>
<feature type="binding site" evidence="5">
    <location>
        <position position="137"/>
    </location>
    <ligand>
        <name>pyridoxal 5'-phosphate</name>
        <dbReference type="ChEBI" id="CHEBI:597326"/>
    </ligand>
</feature>
<dbReference type="GO" id="GO:0030170">
    <property type="term" value="F:pyridoxal phosphate binding"/>
    <property type="evidence" value="ECO:0007669"/>
    <property type="project" value="InterPro"/>
</dbReference>
<dbReference type="CDD" id="cd00610">
    <property type="entry name" value="OAT_like"/>
    <property type="match status" value="1"/>
</dbReference>
<evidence type="ECO:0000256" key="2">
    <source>
        <dbReference type="ARBA" id="ARBA00022605"/>
    </source>
</evidence>
<protein>
    <recommendedName>
        <fullName evidence="5">Acetylornithine aminotransferase</fullName>
        <shortName evidence="5">ACOAT</shortName>
        <ecNumber evidence="5">2.6.1.11</ecNumber>
    </recommendedName>
</protein>
<gene>
    <name evidence="5" type="primary">argD</name>
    <name evidence="6" type="ORF">GXN74_04025</name>
</gene>
<name>A0A7X5HUL1_9FIRM</name>
<dbReference type="GO" id="GO:0006526">
    <property type="term" value="P:L-arginine biosynthetic process"/>
    <property type="evidence" value="ECO:0007669"/>
    <property type="project" value="UniProtKB-UniRule"/>
</dbReference>
<dbReference type="GO" id="GO:0005737">
    <property type="term" value="C:cytoplasm"/>
    <property type="evidence" value="ECO:0007669"/>
    <property type="project" value="UniProtKB-SubCell"/>
</dbReference>
<dbReference type="RefSeq" id="WP_162369642.1">
    <property type="nucleotide sequence ID" value="NZ_JAAEEH010000007.1"/>
</dbReference>
<dbReference type="UniPathway" id="UPA00068">
    <property type="reaction ID" value="UER00109"/>
</dbReference>
<comment type="subunit">
    <text evidence="5">Homodimer.</text>
</comment>
<comment type="subcellular location">
    <subcellularLocation>
        <location evidence="5">Cytoplasm</location>
    </subcellularLocation>
</comment>
<comment type="caution">
    <text evidence="6">The sequence shown here is derived from an EMBL/GenBank/DDBJ whole genome shotgun (WGS) entry which is preliminary data.</text>
</comment>
<evidence type="ECO:0000256" key="1">
    <source>
        <dbReference type="ARBA" id="ARBA00022576"/>
    </source>
</evidence>
<feature type="modified residue" description="N6-(pyridoxal phosphate)lysine" evidence="5">
    <location>
        <position position="251"/>
    </location>
</feature>
<sequence>MHDELLQKAKTYLMNNYKPFPVIFETGHGCTLVDDQGKSYLDFVSGIAVNALGYGNERLNKALKEQLDKFTHCSNLYYNIPSIQAAEILVTQSGMGRVFFCNSGTEAIEASLKLARKYAKKHMDGKRFEIVAMRESFHGRTYGAISATGQLKYQKDLDPLLPGIRHAVYNDLESVREAVGENTCAILLEPIQGEGGIIPASREFLQGVRQLCDERGLLMILDEVQTGMGRTGKVFAHQHYGIKPDILALAKGLGSGIPIGACIATEEAAKGFEPGDHAATFGGNPLSTTAAKVTLDVLLEDGFLEEVSRKGEHLQKGLRALAEKFPMIQGVRGNGLMQGLVLDRAPGEVVGKAMEKGLLLVGAGSNVVRFVPPLVVGCEDLDKALAIVEESLKELQGDPL</sequence>
<comment type="catalytic activity">
    <reaction evidence="5">
        <text>N(2)-acetyl-L-ornithine + 2-oxoglutarate = N-acetyl-L-glutamate 5-semialdehyde + L-glutamate</text>
        <dbReference type="Rhea" id="RHEA:18049"/>
        <dbReference type="ChEBI" id="CHEBI:16810"/>
        <dbReference type="ChEBI" id="CHEBI:29123"/>
        <dbReference type="ChEBI" id="CHEBI:29985"/>
        <dbReference type="ChEBI" id="CHEBI:57805"/>
        <dbReference type="EC" id="2.6.1.11"/>
    </reaction>
</comment>
<keyword evidence="3 5" id="KW-0808">Transferase</keyword>
<comment type="similarity">
    <text evidence="5">Belongs to the class-III pyridoxal-phosphate-dependent aminotransferase family. ArgD subfamily.</text>
</comment>
<keyword evidence="4 5" id="KW-0663">Pyridoxal phosphate</keyword>
<evidence type="ECO:0000256" key="3">
    <source>
        <dbReference type="ARBA" id="ARBA00022679"/>
    </source>
</evidence>
<dbReference type="GO" id="GO:0042802">
    <property type="term" value="F:identical protein binding"/>
    <property type="evidence" value="ECO:0007669"/>
    <property type="project" value="TreeGrafter"/>
</dbReference>
<feature type="binding site" evidence="5">
    <location>
        <position position="280"/>
    </location>
    <ligand>
        <name>pyridoxal 5'-phosphate</name>
        <dbReference type="ChEBI" id="CHEBI:597326"/>
    </ligand>
</feature>
<dbReference type="InterPro" id="IPR005814">
    <property type="entry name" value="Aminotrans_3"/>
</dbReference>
<keyword evidence="5" id="KW-0963">Cytoplasm</keyword>
<evidence type="ECO:0000313" key="7">
    <source>
        <dbReference type="Proteomes" id="UP000461585"/>
    </source>
</evidence>
<keyword evidence="5" id="KW-0055">Arginine biosynthesis</keyword>
<feature type="binding site" evidence="5">
    <location>
        <position position="140"/>
    </location>
    <ligand>
        <name>N(2)-acetyl-L-ornithine</name>
        <dbReference type="ChEBI" id="CHEBI:57805"/>
    </ligand>
</feature>
<dbReference type="PIRSF" id="PIRSF000521">
    <property type="entry name" value="Transaminase_4ab_Lys_Orn"/>
    <property type="match status" value="1"/>
</dbReference>
<comment type="cofactor">
    <cofactor evidence="5">
        <name>pyridoxal 5'-phosphate</name>
        <dbReference type="ChEBI" id="CHEBI:597326"/>
    </cofactor>
    <text evidence="5">Binds 1 pyridoxal phosphate per subunit.</text>
</comment>
<accession>A0A7X5HUL1</accession>
<dbReference type="AlphaFoldDB" id="A0A7X5HUL1"/>
<dbReference type="PANTHER" id="PTHR11986:SF79">
    <property type="entry name" value="ACETYLORNITHINE AMINOTRANSFERASE, MITOCHONDRIAL"/>
    <property type="match status" value="1"/>
</dbReference>